<keyword evidence="3" id="KW-1185">Reference proteome</keyword>
<evidence type="ECO:0000313" key="3">
    <source>
        <dbReference type="Proteomes" id="UP001183824"/>
    </source>
</evidence>
<evidence type="ECO:0000256" key="1">
    <source>
        <dbReference type="SAM" id="MobiDB-lite"/>
    </source>
</evidence>
<proteinExistence type="predicted"/>
<dbReference type="EMBL" id="JAVREZ010000015">
    <property type="protein sequence ID" value="MDT0485259.1"/>
    <property type="molecule type" value="Genomic_DNA"/>
</dbReference>
<dbReference type="Proteomes" id="UP001183824">
    <property type="component" value="Unassembled WGS sequence"/>
</dbReference>
<organism evidence="2 3">
    <name type="scientific">Streptomyces doebereineriae</name>
    <dbReference type="NCBI Taxonomy" id="3075528"/>
    <lineage>
        <taxon>Bacteria</taxon>
        <taxon>Bacillati</taxon>
        <taxon>Actinomycetota</taxon>
        <taxon>Actinomycetes</taxon>
        <taxon>Kitasatosporales</taxon>
        <taxon>Streptomycetaceae</taxon>
        <taxon>Streptomyces</taxon>
    </lineage>
</organism>
<dbReference type="RefSeq" id="WP_311718047.1">
    <property type="nucleotide sequence ID" value="NZ_JAVREZ010000015.1"/>
</dbReference>
<sequence length="44" mass="4712">MRAAARLPRPADVRQDAREANVAPSARKAAYADGIQVYDVGWAG</sequence>
<comment type="caution">
    <text evidence="2">The sequence shown here is derived from an EMBL/GenBank/DDBJ whole genome shotgun (WGS) entry which is preliminary data.</text>
</comment>
<evidence type="ECO:0000313" key="2">
    <source>
        <dbReference type="EMBL" id="MDT0485259.1"/>
    </source>
</evidence>
<feature type="region of interest" description="Disordered" evidence="1">
    <location>
        <begin position="1"/>
        <end position="20"/>
    </location>
</feature>
<accession>A0ABU2VJ84</accession>
<gene>
    <name evidence="2" type="ORF">RNB18_34645</name>
</gene>
<protein>
    <submittedName>
        <fullName evidence="2">Uncharacterized protein</fullName>
    </submittedName>
</protein>
<feature type="compositionally biased region" description="Basic and acidic residues" evidence="1">
    <location>
        <begin position="9"/>
        <end position="19"/>
    </location>
</feature>
<reference evidence="3" key="1">
    <citation type="submission" date="2023-07" db="EMBL/GenBank/DDBJ databases">
        <title>30 novel species of actinomycetes from the DSMZ collection.</title>
        <authorList>
            <person name="Nouioui I."/>
        </authorList>
    </citation>
    <scope>NUCLEOTIDE SEQUENCE [LARGE SCALE GENOMIC DNA]</scope>
    <source>
        <strain evidence="3">DSM 41640</strain>
    </source>
</reference>
<name>A0ABU2VJ84_9ACTN</name>